<dbReference type="GO" id="GO:0003677">
    <property type="term" value="F:DNA binding"/>
    <property type="evidence" value="ECO:0007669"/>
    <property type="project" value="InterPro"/>
</dbReference>
<keyword evidence="2" id="KW-0240">DNA-directed RNA polymerase</keyword>
<keyword evidence="2" id="KW-0808">Transferase</keyword>
<dbReference type="Proteomes" id="UP000009352">
    <property type="component" value="Unassembled WGS sequence"/>
</dbReference>
<dbReference type="Pfam" id="PF01381">
    <property type="entry name" value="HTH_3"/>
    <property type="match status" value="1"/>
</dbReference>
<dbReference type="GO" id="GO:0003899">
    <property type="term" value="F:DNA-directed RNA polymerase activity"/>
    <property type="evidence" value="ECO:0007669"/>
    <property type="project" value="UniProtKB-EC"/>
</dbReference>
<dbReference type="InterPro" id="IPR001387">
    <property type="entry name" value="Cro/C1-type_HTH"/>
</dbReference>
<dbReference type="CDD" id="cd00093">
    <property type="entry name" value="HTH_XRE"/>
    <property type="match status" value="1"/>
</dbReference>
<accession>A0AB33XWL4</accession>
<keyword evidence="2" id="KW-0804">Transcription</keyword>
<evidence type="ECO:0000259" key="1">
    <source>
        <dbReference type="PROSITE" id="PS50943"/>
    </source>
</evidence>
<gene>
    <name evidence="2" type="ORF">LRHMDP3_1058</name>
</gene>
<feature type="domain" description="HTH cro/C1-type" evidence="1">
    <location>
        <begin position="59"/>
        <end position="112"/>
    </location>
</feature>
<organism evidence="2 3">
    <name type="scientific">Lacticaseibacillus rhamnosus LRHMDP3</name>
    <dbReference type="NCBI Taxonomy" id="1203259"/>
    <lineage>
        <taxon>Bacteria</taxon>
        <taxon>Bacillati</taxon>
        <taxon>Bacillota</taxon>
        <taxon>Bacilli</taxon>
        <taxon>Lactobacillales</taxon>
        <taxon>Lactobacillaceae</taxon>
        <taxon>Lacticaseibacillus</taxon>
    </lineage>
</organism>
<dbReference type="SUPFAM" id="SSF47413">
    <property type="entry name" value="lambda repressor-like DNA-binding domains"/>
    <property type="match status" value="1"/>
</dbReference>
<evidence type="ECO:0000313" key="2">
    <source>
        <dbReference type="EMBL" id="EKS51991.1"/>
    </source>
</evidence>
<dbReference type="InterPro" id="IPR010982">
    <property type="entry name" value="Lambda_DNA-bd_dom_sf"/>
</dbReference>
<protein>
    <submittedName>
        <fullName evidence="2">DNA-directed RNA polymerase beta subunit</fullName>
        <ecNumber evidence="2">2.7.7.6</ecNumber>
    </submittedName>
</protein>
<reference evidence="2 3" key="1">
    <citation type="journal article" date="2013" name="Genome Announc.">
        <title>Draft Genome Sequence of Staphylococcus simulans UMC-CNS-990, Isolated from a Case of Chronic Bovine Mastitis.</title>
        <authorList>
            <person name="Calcutt M.J."/>
            <person name="Foecking M.F."/>
            <person name="Hsieh H.Y."/>
            <person name="Perry J."/>
            <person name="Stewart G.C."/>
            <person name="Middleton J.R."/>
        </authorList>
    </citation>
    <scope>NUCLEOTIDE SEQUENCE [LARGE SCALE GENOMIC DNA]</scope>
    <source>
        <strain evidence="2 3">LRHMDP3</strain>
    </source>
</reference>
<dbReference type="PANTHER" id="PTHR37038">
    <property type="entry name" value="TRANSCRIPTIONAL REGULATOR-RELATED"/>
    <property type="match status" value="1"/>
</dbReference>
<proteinExistence type="predicted"/>
<dbReference type="Gene3D" id="1.10.260.40">
    <property type="entry name" value="lambda repressor-like DNA-binding domains"/>
    <property type="match status" value="1"/>
</dbReference>
<name>A0AB33XWL4_LACRH</name>
<evidence type="ECO:0000313" key="3">
    <source>
        <dbReference type="Proteomes" id="UP000009352"/>
    </source>
</evidence>
<dbReference type="EC" id="2.7.7.6" evidence="2"/>
<dbReference type="InterPro" id="IPR010057">
    <property type="entry name" value="Transcription_activator_Rgg_C"/>
</dbReference>
<dbReference type="AlphaFoldDB" id="A0AB33XWL4"/>
<comment type="caution">
    <text evidence="2">The sequence shown here is derived from an EMBL/GenBank/DDBJ whole genome shotgun (WGS) entry which is preliminary data.</text>
</comment>
<dbReference type="EMBL" id="AMQX01000004">
    <property type="protein sequence ID" value="EKS51991.1"/>
    <property type="molecule type" value="Genomic_DNA"/>
</dbReference>
<dbReference type="NCBIfam" id="TIGR01716">
    <property type="entry name" value="RGG_Cterm"/>
    <property type="match status" value="1"/>
</dbReference>
<sequence>MLFHLPQFTAQKSGFKRLIAVTKPDPHCLKPISFRHLALLIKPHIYEGVVKMQTIGSLLKTERLKLRLTQKQMAAGVISTSFYSKVENDINDINAKDLISILELNKVSVPKFMSQVSIQQKKSESMASIEQRLYSAFFSNDLKTIQKINDGLSQNPPMQDRQHYTEILGKIIQAILTDSLKDLDETTKTSSRDILFSQDNWNARTLALFANTIDLYEFDELSFLINALLHKYNRQNLLNDELLSTLSTIFINYIDTCYRKNEIAMMNRPLSYLNHLPLTPVFFFYRLLGKYYEALTSKSKEASKNAEINEIRSVLKLMKLDKLAGKLPI</sequence>
<dbReference type="GO" id="GO:0000428">
    <property type="term" value="C:DNA-directed RNA polymerase complex"/>
    <property type="evidence" value="ECO:0007669"/>
    <property type="project" value="UniProtKB-KW"/>
</dbReference>
<keyword evidence="2" id="KW-0548">Nucleotidyltransferase</keyword>
<dbReference type="SMART" id="SM00530">
    <property type="entry name" value="HTH_XRE"/>
    <property type="match status" value="1"/>
</dbReference>
<dbReference type="Pfam" id="PF21259">
    <property type="entry name" value="Rgg_C"/>
    <property type="match status" value="1"/>
</dbReference>
<dbReference type="PROSITE" id="PS50943">
    <property type="entry name" value="HTH_CROC1"/>
    <property type="match status" value="1"/>
</dbReference>
<dbReference type="InterPro" id="IPR053163">
    <property type="entry name" value="HTH-type_regulator_Rgg"/>
</dbReference>